<dbReference type="Proteomes" id="UP000024771">
    <property type="component" value="Chromosome"/>
</dbReference>
<evidence type="ECO:0000313" key="2">
    <source>
        <dbReference type="EMBL" id="ETF10386.1"/>
    </source>
</evidence>
<comment type="caution">
    <text evidence="2">The sequence shown here is derived from an EMBL/GenBank/DDBJ whole genome shotgun (WGS) entry which is preliminary data.</text>
</comment>
<name>V8RE37_9PSED</name>
<sequence>MQHPIPCGSELAREGGVSDDTDVGCDGPFASKLAPTVICAEMQMLKQMQNPVGAGLPAIAEYQTTIVLNVKTPSRASPLPQ</sequence>
<evidence type="ECO:0000256" key="1">
    <source>
        <dbReference type="SAM" id="MobiDB-lite"/>
    </source>
</evidence>
<proteinExistence type="predicted"/>
<accession>V8RE37</accession>
<dbReference type="EMBL" id="AYMZ01000001">
    <property type="protein sequence ID" value="ETF10386.1"/>
    <property type="molecule type" value="Genomic_DNA"/>
</dbReference>
<dbReference type="HOGENOM" id="CLU_2571187_0_0_6"/>
<dbReference type="AlphaFoldDB" id="V8RE37"/>
<organism evidence="2 3">
    <name type="scientific">Pseudomonas moraviensis R28-S</name>
    <dbReference type="NCBI Taxonomy" id="1395516"/>
    <lineage>
        <taxon>Bacteria</taxon>
        <taxon>Pseudomonadati</taxon>
        <taxon>Pseudomonadota</taxon>
        <taxon>Gammaproteobacteria</taxon>
        <taxon>Pseudomonadales</taxon>
        <taxon>Pseudomonadaceae</taxon>
        <taxon>Pseudomonas</taxon>
    </lineage>
</organism>
<protein>
    <submittedName>
        <fullName evidence="2">Uncharacterized protein</fullName>
    </submittedName>
</protein>
<evidence type="ECO:0000313" key="3">
    <source>
        <dbReference type="Proteomes" id="UP000024771"/>
    </source>
</evidence>
<reference evidence="2 3" key="1">
    <citation type="journal article" date="2014" name="Genome Announc.">
        <title>Draft Genome Sequence of Pseudomonas moraviensis R28-S.</title>
        <authorList>
            <person name="Hunter S.S."/>
            <person name="Yano H."/>
            <person name="Loftie-Eaton W."/>
            <person name="Hughes J."/>
            <person name="De Gelder L."/>
            <person name="Stragier P."/>
            <person name="De Vos P."/>
            <person name="Settles M.L."/>
            <person name="Top E.M."/>
        </authorList>
    </citation>
    <scope>NUCLEOTIDE SEQUENCE [LARGE SCALE GENOMIC DNA]</scope>
    <source>
        <strain evidence="3">R28</strain>
    </source>
</reference>
<gene>
    <name evidence="2" type="ORF">PMO01_01650</name>
</gene>
<feature type="region of interest" description="Disordered" evidence="1">
    <location>
        <begin position="1"/>
        <end position="23"/>
    </location>
</feature>
<dbReference type="PATRIC" id="fig|1395516.4.peg.341"/>